<dbReference type="EMBL" id="CABFOC020000014">
    <property type="protein sequence ID" value="CAH0046438.1"/>
    <property type="molecule type" value="Genomic_DNA"/>
</dbReference>
<dbReference type="AlphaFoldDB" id="A0A9N9YZW2"/>
<reference evidence="1" key="1">
    <citation type="submission" date="2021-10" db="EMBL/GenBank/DDBJ databases">
        <authorList>
            <person name="Piombo E."/>
        </authorList>
    </citation>
    <scope>NUCLEOTIDE SEQUENCE</scope>
</reference>
<dbReference type="OrthoDB" id="3700556at2759"/>
<sequence>MTLALGPVMRGVHAALAGRNYPVIVWGEEALRKLGARIPPGMDHELMLVLESGDMADAGARLQNGGFQHVPWSFGLDVERRTHMDAETNVRIMNDFHSFDMCSQRYVYRPGWISDFEGTIKVALIPAAYANISLAMDPAHDFEAICGFHWPKPGRLMISFIKTLVTEPMVGSWKHLLAMWAGFWLYHGKKLPDTIMDNCNNGLARRYFEVCIRPMQFAQLELPVGMEHQFVGMYNPEHFR</sequence>
<comment type="caution">
    <text evidence="1">The sequence shown here is derived from an EMBL/GenBank/DDBJ whole genome shotgun (WGS) entry which is preliminary data.</text>
</comment>
<evidence type="ECO:0000313" key="2">
    <source>
        <dbReference type="Proteomes" id="UP000775872"/>
    </source>
</evidence>
<keyword evidence="2" id="KW-1185">Reference proteome</keyword>
<evidence type="ECO:0000313" key="1">
    <source>
        <dbReference type="EMBL" id="CAH0046438.1"/>
    </source>
</evidence>
<gene>
    <name evidence="1" type="ORF">CSOL1703_00012172</name>
</gene>
<name>A0A9N9YZW2_9HYPO</name>
<proteinExistence type="predicted"/>
<organism evidence="1 2">
    <name type="scientific">Clonostachys solani</name>
    <dbReference type="NCBI Taxonomy" id="160281"/>
    <lineage>
        <taxon>Eukaryota</taxon>
        <taxon>Fungi</taxon>
        <taxon>Dikarya</taxon>
        <taxon>Ascomycota</taxon>
        <taxon>Pezizomycotina</taxon>
        <taxon>Sordariomycetes</taxon>
        <taxon>Hypocreomycetidae</taxon>
        <taxon>Hypocreales</taxon>
        <taxon>Bionectriaceae</taxon>
        <taxon>Clonostachys</taxon>
    </lineage>
</organism>
<dbReference type="Proteomes" id="UP000775872">
    <property type="component" value="Unassembled WGS sequence"/>
</dbReference>
<protein>
    <submittedName>
        <fullName evidence="1">Uncharacterized protein</fullName>
    </submittedName>
</protein>
<accession>A0A9N9YZW2</accession>